<reference evidence="1 2" key="1">
    <citation type="submission" date="2014-03" db="EMBL/GenBank/DDBJ databases">
        <title>Draft genome of the hookworm Oesophagostomum dentatum.</title>
        <authorList>
            <person name="Mitreva M."/>
        </authorList>
    </citation>
    <scope>NUCLEOTIDE SEQUENCE [LARGE SCALE GENOMIC DNA]</scope>
    <source>
        <strain evidence="1 2">OD-Hann</strain>
    </source>
</reference>
<keyword evidence="2" id="KW-1185">Reference proteome</keyword>
<name>A0A0B1TSN5_OESDE</name>
<dbReference type="Proteomes" id="UP000053660">
    <property type="component" value="Unassembled WGS sequence"/>
</dbReference>
<organism evidence="1 2">
    <name type="scientific">Oesophagostomum dentatum</name>
    <name type="common">Nodular worm</name>
    <dbReference type="NCBI Taxonomy" id="61180"/>
    <lineage>
        <taxon>Eukaryota</taxon>
        <taxon>Metazoa</taxon>
        <taxon>Ecdysozoa</taxon>
        <taxon>Nematoda</taxon>
        <taxon>Chromadorea</taxon>
        <taxon>Rhabditida</taxon>
        <taxon>Rhabditina</taxon>
        <taxon>Rhabditomorpha</taxon>
        <taxon>Strongyloidea</taxon>
        <taxon>Strongylidae</taxon>
        <taxon>Oesophagostomum</taxon>
    </lineage>
</organism>
<dbReference type="EMBL" id="KN549244">
    <property type="protein sequence ID" value="KHJ99111.1"/>
    <property type="molecule type" value="Genomic_DNA"/>
</dbReference>
<proteinExistence type="predicted"/>
<protein>
    <submittedName>
        <fullName evidence="1">Uncharacterized protein</fullName>
    </submittedName>
</protein>
<evidence type="ECO:0000313" key="2">
    <source>
        <dbReference type="Proteomes" id="UP000053660"/>
    </source>
</evidence>
<dbReference type="OrthoDB" id="550577at2759"/>
<evidence type="ECO:0000313" key="1">
    <source>
        <dbReference type="EMBL" id="KHJ99111.1"/>
    </source>
</evidence>
<accession>A0A0B1TSN5</accession>
<sequence>MPPTSPPPTISVPAGFAKTVIFLKENSAVGQYLFLRGGTSYAHSGACSPGPYEQDSDPCAIPIRHNTSAPPSFHEYPAYSQNDNYLDWEGAEKNQGKYNGTAASGTPLVWSTNDPSAVGYQKYNKYGPNYWMVELMIDCSKTESGWFELKGYLTPSAGWESDVAQIACDGYYGGSPPFQSNNHVARCGAVNVFIWGSGGCIVDQV</sequence>
<gene>
    <name evidence="1" type="ORF">OESDEN_00904</name>
</gene>
<dbReference type="AlphaFoldDB" id="A0A0B1TSN5"/>